<dbReference type="OrthoDB" id="5294672at2"/>
<organism evidence="3 4">
    <name type="scientific">Trinickia symbiotica</name>
    <dbReference type="NCBI Taxonomy" id="863227"/>
    <lineage>
        <taxon>Bacteria</taxon>
        <taxon>Pseudomonadati</taxon>
        <taxon>Pseudomonadota</taxon>
        <taxon>Betaproteobacteria</taxon>
        <taxon>Burkholderiales</taxon>
        <taxon>Burkholderiaceae</taxon>
        <taxon>Trinickia</taxon>
    </lineage>
</organism>
<accession>A0A2N7X407</accession>
<reference evidence="3 4" key="1">
    <citation type="submission" date="2018-01" db="EMBL/GenBank/DDBJ databases">
        <title>Whole genome analyses suggest that Burkholderia sensu lato contains two further novel genera in the rhizoxinica-symbiotica group Mycetohabitans gen. nov., and Trinickia gen. nov.: implications for the evolution of diazotrophy and nodulation in the Burkholderiaceae.</title>
        <authorList>
            <person name="Estrada-de los Santos P."/>
            <person name="Palmer M."/>
            <person name="Chavez-Ramirez B."/>
            <person name="Beukes C."/>
            <person name="Steenkamp E.T."/>
            <person name="Hirsch A.M."/>
            <person name="Manyaka P."/>
            <person name="Maluk M."/>
            <person name="Lafos M."/>
            <person name="Crook M."/>
            <person name="Gross E."/>
            <person name="Simon M.F."/>
            <person name="Bueno dos Reis Junior F."/>
            <person name="Poole P.S."/>
            <person name="Venter S.N."/>
            <person name="James E.K."/>
        </authorList>
    </citation>
    <scope>NUCLEOTIDE SEQUENCE [LARGE SCALE GENOMIC DNA]</scope>
    <source>
        <strain evidence="3 4">JPY 581</strain>
    </source>
</reference>
<dbReference type="AlphaFoldDB" id="A0A2N7X407"/>
<gene>
    <name evidence="3" type="ORF">C0Z20_13545</name>
</gene>
<feature type="transmembrane region" description="Helical" evidence="1">
    <location>
        <begin position="7"/>
        <end position="28"/>
    </location>
</feature>
<evidence type="ECO:0000313" key="3">
    <source>
        <dbReference type="EMBL" id="PMS36479.1"/>
    </source>
</evidence>
<keyword evidence="1" id="KW-0812">Transmembrane</keyword>
<dbReference type="InterPro" id="IPR003399">
    <property type="entry name" value="Mce/MlaD"/>
</dbReference>
<dbReference type="Proteomes" id="UP000235777">
    <property type="component" value="Unassembled WGS sequence"/>
</dbReference>
<dbReference type="RefSeq" id="WP_018443251.1">
    <property type="nucleotide sequence ID" value="NZ_KB890200.1"/>
</dbReference>
<dbReference type="Pfam" id="PF02470">
    <property type="entry name" value="MlaD"/>
    <property type="match status" value="1"/>
</dbReference>
<keyword evidence="1" id="KW-1133">Transmembrane helix</keyword>
<keyword evidence="1" id="KW-0472">Membrane</keyword>
<dbReference type="EMBL" id="PNYC01000007">
    <property type="protein sequence ID" value="PMS36479.1"/>
    <property type="molecule type" value="Genomic_DNA"/>
</dbReference>
<evidence type="ECO:0000313" key="4">
    <source>
        <dbReference type="Proteomes" id="UP000235777"/>
    </source>
</evidence>
<sequence length="321" mass="33714">MENKSHAFWAGLFAIGLSVAIGLAVFWFNLDRTVRVPYDLVSRSAVTGLTTDAAVRYRGLDVGKVQSLRFDPAHPGQIIIRILVDKHAPMTHSTFGTLALQGVTGLAFVQLDDTGADPRPIASSPKHVAQLPMHAGLLEQLQERGDVLLHELESVATHADAMLSPEVQTQLLASAASIQHAADAVTELAHAAGPAATQLPATLTQLQRTLASANALVTNLNAPRGPLYSNLERLGSAADRASAAITQMDASLENMSTRVQYDTLPRVNELAADVGGAARSIDHAAAVFGSSPRSVLFGVAPAEPGPGEAGFRWPAAPPAAR</sequence>
<dbReference type="STRING" id="863227.GCA_000373005_04639"/>
<evidence type="ECO:0000259" key="2">
    <source>
        <dbReference type="Pfam" id="PF02470"/>
    </source>
</evidence>
<feature type="domain" description="Mce/MlaD" evidence="2">
    <location>
        <begin position="44"/>
        <end position="112"/>
    </location>
</feature>
<dbReference type="PANTHER" id="PTHR36698:SF2">
    <property type="entry name" value="MCE_MLAD DOMAIN-CONTAINING PROTEIN"/>
    <property type="match status" value="1"/>
</dbReference>
<evidence type="ECO:0000256" key="1">
    <source>
        <dbReference type="SAM" id="Phobius"/>
    </source>
</evidence>
<comment type="caution">
    <text evidence="3">The sequence shown here is derived from an EMBL/GenBank/DDBJ whole genome shotgun (WGS) entry which is preliminary data.</text>
</comment>
<protein>
    <submittedName>
        <fullName evidence="3">MCE family protein</fullName>
    </submittedName>
</protein>
<dbReference type="PANTHER" id="PTHR36698">
    <property type="entry name" value="BLL5892 PROTEIN"/>
    <property type="match status" value="1"/>
</dbReference>
<name>A0A2N7X407_9BURK</name>
<keyword evidence="4" id="KW-1185">Reference proteome</keyword>
<proteinExistence type="predicted"/>